<evidence type="ECO:0000313" key="1">
    <source>
        <dbReference type="EMBL" id="KAJ7767128.1"/>
    </source>
</evidence>
<reference evidence="1" key="1">
    <citation type="submission" date="2023-03" db="EMBL/GenBank/DDBJ databases">
        <title>Massive genome expansion in bonnet fungi (Mycena s.s.) driven by repeated elements and novel gene families across ecological guilds.</title>
        <authorList>
            <consortium name="Lawrence Berkeley National Laboratory"/>
            <person name="Harder C.B."/>
            <person name="Miyauchi S."/>
            <person name="Viragh M."/>
            <person name="Kuo A."/>
            <person name="Thoen E."/>
            <person name="Andreopoulos B."/>
            <person name="Lu D."/>
            <person name="Skrede I."/>
            <person name="Drula E."/>
            <person name="Henrissat B."/>
            <person name="Morin E."/>
            <person name="Kohler A."/>
            <person name="Barry K."/>
            <person name="LaButti K."/>
            <person name="Morin E."/>
            <person name="Salamov A."/>
            <person name="Lipzen A."/>
            <person name="Mereny Z."/>
            <person name="Hegedus B."/>
            <person name="Baldrian P."/>
            <person name="Stursova M."/>
            <person name="Weitz H."/>
            <person name="Taylor A."/>
            <person name="Grigoriev I.V."/>
            <person name="Nagy L.G."/>
            <person name="Martin F."/>
            <person name="Kauserud H."/>
        </authorList>
    </citation>
    <scope>NUCLEOTIDE SEQUENCE</scope>
    <source>
        <strain evidence="1">CBHHK182m</strain>
    </source>
</reference>
<comment type="caution">
    <text evidence="1">The sequence shown here is derived from an EMBL/GenBank/DDBJ whole genome shotgun (WGS) entry which is preliminary data.</text>
</comment>
<gene>
    <name evidence="1" type="ORF">B0H16DRAFT_1882522</name>
</gene>
<dbReference type="EMBL" id="JARKIB010000022">
    <property type="protein sequence ID" value="KAJ7767128.1"/>
    <property type="molecule type" value="Genomic_DNA"/>
</dbReference>
<proteinExistence type="predicted"/>
<evidence type="ECO:0000313" key="2">
    <source>
        <dbReference type="Proteomes" id="UP001215598"/>
    </source>
</evidence>
<keyword evidence="2" id="KW-1185">Reference proteome</keyword>
<accession>A0AAD7NLM9</accession>
<name>A0AAD7NLM9_9AGAR</name>
<sequence>MPPRIIPTEIFERIMDDLSADLDRRSVGLCGLVSFEWTPRSRYLLFSTVTLTRSDFPAFLALLGSRTCTFASAVCTLHVDVEPDDGASAEAVRSFVTSWEFGRLARVQSLRLANIDWTRFSLLDQAGIESGFARLIRLTKIELLSLSFHDLNGTLQLASAFPRLAHLRLVDLRFSKYLEFNISSAKTHSIPCTWETVEIESGDAIPAFLGCIAGGCSIRALKLLYVDEDHRSSVHEAALRFVDFPRSGSF</sequence>
<dbReference type="Proteomes" id="UP001215598">
    <property type="component" value="Unassembled WGS sequence"/>
</dbReference>
<protein>
    <recommendedName>
        <fullName evidence="3">F-box domain-containing protein</fullName>
    </recommendedName>
</protein>
<dbReference type="AlphaFoldDB" id="A0AAD7NLM9"/>
<organism evidence="1 2">
    <name type="scientific">Mycena metata</name>
    <dbReference type="NCBI Taxonomy" id="1033252"/>
    <lineage>
        <taxon>Eukaryota</taxon>
        <taxon>Fungi</taxon>
        <taxon>Dikarya</taxon>
        <taxon>Basidiomycota</taxon>
        <taxon>Agaricomycotina</taxon>
        <taxon>Agaricomycetes</taxon>
        <taxon>Agaricomycetidae</taxon>
        <taxon>Agaricales</taxon>
        <taxon>Marasmiineae</taxon>
        <taxon>Mycenaceae</taxon>
        <taxon>Mycena</taxon>
    </lineage>
</organism>
<evidence type="ECO:0008006" key="3">
    <source>
        <dbReference type="Google" id="ProtNLM"/>
    </source>
</evidence>